<dbReference type="InterPro" id="IPR009003">
    <property type="entry name" value="Peptidase_S1_PA"/>
</dbReference>
<dbReference type="InterPro" id="IPR001314">
    <property type="entry name" value="Peptidase_S1A"/>
</dbReference>
<dbReference type="InterPro" id="IPR050430">
    <property type="entry name" value="Peptidase_S1"/>
</dbReference>
<dbReference type="CDD" id="cd00190">
    <property type="entry name" value="Tryp_SPc"/>
    <property type="match status" value="1"/>
</dbReference>
<dbReference type="SUPFAM" id="SSF50494">
    <property type="entry name" value="Trypsin-like serine proteases"/>
    <property type="match status" value="1"/>
</dbReference>
<evidence type="ECO:0000256" key="1">
    <source>
        <dbReference type="ARBA" id="ARBA00007664"/>
    </source>
</evidence>
<gene>
    <name evidence="7" type="ORF">CHILSU_LOCUS6230</name>
</gene>
<evidence type="ECO:0000256" key="2">
    <source>
        <dbReference type="ARBA" id="ARBA00022670"/>
    </source>
</evidence>
<organism evidence="7 8">
    <name type="scientific">Chilo suppressalis</name>
    <name type="common">Asiatic rice borer moth</name>
    <dbReference type="NCBI Taxonomy" id="168631"/>
    <lineage>
        <taxon>Eukaryota</taxon>
        <taxon>Metazoa</taxon>
        <taxon>Ecdysozoa</taxon>
        <taxon>Arthropoda</taxon>
        <taxon>Hexapoda</taxon>
        <taxon>Insecta</taxon>
        <taxon>Pterygota</taxon>
        <taxon>Neoptera</taxon>
        <taxon>Endopterygota</taxon>
        <taxon>Lepidoptera</taxon>
        <taxon>Glossata</taxon>
        <taxon>Ditrysia</taxon>
        <taxon>Pyraloidea</taxon>
        <taxon>Crambidae</taxon>
        <taxon>Crambinae</taxon>
        <taxon>Chilo</taxon>
    </lineage>
</organism>
<dbReference type="Gene3D" id="2.40.10.10">
    <property type="entry name" value="Trypsin-like serine proteases"/>
    <property type="match status" value="1"/>
</dbReference>
<evidence type="ECO:0000259" key="6">
    <source>
        <dbReference type="PROSITE" id="PS50240"/>
    </source>
</evidence>
<protein>
    <recommendedName>
        <fullName evidence="6">Peptidase S1 domain-containing protein</fullName>
    </recommendedName>
</protein>
<evidence type="ECO:0000256" key="3">
    <source>
        <dbReference type="ARBA" id="ARBA00022801"/>
    </source>
</evidence>
<dbReference type="PANTHER" id="PTHR24276:SF98">
    <property type="entry name" value="FI18310P1-RELATED"/>
    <property type="match status" value="1"/>
</dbReference>
<dbReference type="PROSITE" id="PS50240">
    <property type="entry name" value="TRYPSIN_DOM"/>
    <property type="match status" value="1"/>
</dbReference>
<reference evidence="7" key="1">
    <citation type="submission" date="2021-12" db="EMBL/GenBank/DDBJ databases">
        <authorList>
            <person name="King R."/>
        </authorList>
    </citation>
    <scope>NUCLEOTIDE SEQUENCE</scope>
</reference>
<keyword evidence="4" id="KW-0720">Serine protease</keyword>
<dbReference type="InterPro" id="IPR001254">
    <property type="entry name" value="Trypsin_dom"/>
</dbReference>
<evidence type="ECO:0000313" key="8">
    <source>
        <dbReference type="Proteomes" id="UP001153292"/>
    </source>
</evidence>
<keyword evidence="3" id="KW-0378">Hydrolase</keyword>
<sequence>MKLLLTMHRSLLNIIENNNKLGDIKNKFDNTPITKKAGGAKETVLCELLQKYLFLDKNTTIENRYPNISQELIEYFKEFLSNINKLKQGFNTYGNNNSIKTDISGYRNTISNPKVPGPSFKDLISGRRIYKSKSSKIERYPFMASVHVADEFVCAGAIIKKYFVITAASCLQILLTNKRDDSNSIDVVVRIGSDYTMYDGAVVAITKIFFHPKYNSSTLENNIALLRMDNKIRSVNKMKKVYKVSYDKHNKTLPQRILMLGWGAKNKANEPFRFQRLSHAYLDFYDWNRCKELYSSVYVTETNFCAGFTSKGGGACLKDTGDPAIIDGIMVGIVSYGPATCGTLNAPTVFTRISHYSEWIENSVKLDMVKPSLVKLVLRQPQKTTIVYPQPIAISAKFNTNKDSYHPHIRPVNDYPQEIIILREILKEIAVTNASILEEIIDESFDKEILNSIEDSTKTDLAHHPLINKSIVPVHGVHIPEEKDDQEKYQTVSLTTSGSFTYPWMGATVSVPDALLEYDAFADEFYHFKTTTVTTLTVPTIPKRKPIATLSTKYFTDMFERLRSESDDDTSDIGISNKESKEGLSIEETTPIAYDETDKLTRILSSRESEHYENADESTNGTKLYFYFDSSL</sequence>
<evidence type="ECO:0000256" key="4">
    <source>
        <dbReference type="ARBA" id="ARBA00022825"/>
    </source>
</evidence>
<dbReference type="InterPro" id="IPR043504">
    <property type="entry name" value="Peptidase_S1_PA_chymotrypsin"/>
</dbReference>
<dbReference type="PRINTS" id="PR00722">
    <property type="entry name" value="CHYMOTRYPSIN"/>
</dbReference>
<comment type="similarity">
    <text evidence="1">Belongs to the peptidase S1 family.</text>
</comment>
<name>A0ABN8B6Q8_CHISP</name>
<dbReference type="SMART" id="SM00020">
    <property type="entry name" value="Tryp_SPc"/>
    <property type="match status" value="1"/>
</dbReference>
<evidence type="ECO:0000256" key="5">
    <source>
        <dbReference type="ARBA" id="ARBA00023157"/>
    </source>
</evidence>
<keyword evidence="8" id="KW-1185">Reference proteome</keyword>
<feature type="domain" description="Peptidase S1" evidence="6">
    <location>
        <begin position="123"/>
        <end position="365"/>
    </location>
</feature>
<dbReference type="Pfam" id="PF00089">
    <property type="entry name" value="Trypsin"/>
    <property type="match status" value="1"/>
</dbReference>
<keyword evidence="5" id="KW-1015">Disulfide bond</keyword>
<evidence type="ECO:0000313" key="7">
    <source>
        <dbReference type="EMBL" id="CAH0402970.1"/>
    </source>
</evidence>
<dbReference type="PANTHER" id="PTHR24276">
    <property type="entry name" value="POLYSERASE-RELATED"/>
    <property type="match status" value="1"/>
</dbReference>
<accession>A0ABN8B6Q8</accession>
<keyword evidence="2" id="KW-0645">Protease</keyword>
<proteinExistence type="inferred from homology"/>
<dbReference type="Proteomes" id="UP001153292">
    <property type="component" value="Chromosome 22"/>
</dbReference>
<dbReference type="EMBL" id="OU963915">
    <property type="protein sequence ID" value="CAH0402970.1"/>
    <property type="molecule type" value="Genomic_DNA"/>
</dbReference>